<proteinExistence type="predicted"/>
<dbReference type="AlphaFoldDB" id="A0AAW0U7C6"/>
<evidence type="ECO:0000313" key="2">
    <source>
        <dbReference type="EMBL" id="KAK8395997.1"/>
    </source>
</evidence>
<protein>
    <submittedName>
        <fullName evidence="2">Uncharacterized protein</fullName>
    </submittedName>
</protein>
<organism evidence="2 3">
    <name type="scientific">Scylla paramamosain</name>
    <name type="common">Mud crab</name>
    <dbReference type="NCBI Taxonomy" id="85552"/>
    <lineage>
        <taxon>Eukaryota</taxon>
        <taxon>Metazoa</taxon>
        <taxon>Ecdysozoa</taxon>
        <taxon>Arthropoda</taxon>
        <taxon>Crustacea</taxon>
        <taxon>Multicrustacea</taxon>
        <taxon>Malacostraca</taxon>
        <taxon>Eumalacostraca</taxon>
        <taxon>Eucarida</taxon>
        <taxon>Decapoda</taxon>
        <taxon>Pleocyemata</taxon>
        <taxon>Brachyura</taxon>
        <taxon>Eubrachyura</taxon>
        <taxon>Portunoidea</taxon>
        <taxon>Portunidae</taxon>
        <taxon>Portuninae</taxon>
        <taxon>Scylla</taxon>
    </lineage>
</organism>
<dbReference type="PANTHER" id="PTHR47331">
    <property type="entry name" value="PHD-TYPE DOMAIN-CONTAINING PROTEIN"/>
    <property type="match status" value="1"/>
</dbReference>
<name>A0AAW0U7C6_SCYPA</name>
<keyword evidence="3" id="KW-1185">Reference proteome</keyword>
<dbReference type="Proteomes" id="UP001487740">
    <property type="component" value="Unassembled WGS sequence"/>
</dbReference>
<feature type="region of interest" description="Disordered" evidence="1">
    <location>
        <begin position="268"/>
        <end position="308"/>
    </location>
</feature>
<feature type="region of interest" description="Disordered" evidence="1">
    <location>
        <begin position="1"/>
        <end position="23"/>
    </location>
</feature>
<dbReference type="EMBL" id="JARAKH010000016">
    <property type="protein sequence ID" value="KAK8395997.1"/>
    <property type="molecule type" value="Genomic_DNA"/>
</dbReference>
<gene>
    <name evidence="2" type="ORF">O3P69_005226</name>
</gene>
<sequence length="308" mass="34165">MRRVRHTTRRLGAGSKRISSQRATTRSVAGSREFIDSCLVHCSPSLPINVWRYELTLHFGRHVLLVTRGPAVHSNSSLACSGSAGECDVTYEQDMTAQGRKCGVNDPTKILAALSRRSTVIVQLGVKGDRFTSESRWLWGPSFLSLDERDWPTYPQQISDLSDTDPKVRKECTVLTLQSNGEEDSIKTLITRSSSWHCLLVIGTQILDENRLHTVFCNVEETVNGRPLTPNPNDLSDLEPLTPLHLLRTESITVDTGKEPHISETYRRKGVADFQDSGSLRDPGVRPSSSEGPRAHSDSQHLAQVAGR</sequence>
<reference evidence="2 3" key="1">
    <citation type="submission" date="2023-03" db="EMBL/GenBank/DDBJ databases">
        <title>High-quality genome of Scylla paramamosain provides insights in environmental adaptation.</title>
        <authorList>
            <person name="Zhang L."/>
        </authorList>
    </citation>
    <scope>NUCLEOTIDE SEQUENCE [LARGE SCALE GENOMIC DNA]</scope>
    <source>
        <strain evidence="2">LZ_2023a</strain>
        <tissue evidence="2">Muscle</tissue>
    </source>
</reference>
<comment type="caution">
    <text evidence="2">The sequence shown here is derived from an EMBL/GenBank/DDBJ whole genome shotgun (WGS) entry which is preliminary data.</text>
</comment>
<evidence type="ECO:0000256" key="1">
    <source>
        <dbReference type="SAM" id="MobiDB-lite"/>
    </source>
</evidence>
<evidence type="ECO:0000313" key="3">
    <source>
        <dbReference type="Proteomes" id="UP001487740"/>
    </source>
</evidence>
<accession>A0AAW0U7C6</accession>
<dbReference type="PANTHER" id="PTHR47331:SF1">
    <property type="entry name" value="GAG-LIKE PROTEIN"/>
    <property type="match status" value="1"/>
</dbReference>